<gene>
    <name evidence="1" type="ORF">EYF80_039387</name>
</gene>
<evidence type="ECO:0000313" key="2">
    <source>
        <dbReference type="Proteomes" id="UP000314294"/>
    </source>
</evidence>
<keyword evidence="2" id="KW-1185">Reference proteome</keyword>
<comment type="caution">
    <text evidence="1">The sequence shown here is derived from an EMBL/GenBank/DDBJ whole genome shotgun (WGS) entry which is preliminary data.</text>
</comment>
<dbReference type="AlphaFoldDB" id="A0A4Z2GB11"/>
<dbReference type="EMBL" id="SRLO01000618">
    <property type="protein sequence ID" value="TNN50400.1"/>
    <property type="molecule type" value="Genomic_DNA"/>
</dbReference>
<reference evidence="1 2" key="1">
    <citation type="submission" date="2019-03" db="EMBL/GenBank/DDBJ databases">
        <title>First draft genome of Liparis tanakae, snailfish: a comprehensive survey of snailfish specific genes.</title>
        <authorList>
            <person name="Kim W."/>
            <person name="Song I."/>
            <person name="Jeong J.-H."/>
            <person name="Kim D."/>
            <person name="Kim S."/>
            <person name="Ryu S."/>
            <person name="Song J.Y."/>
            <person name="Lee S.K."/>
        </authorList>
    </citation>
    <scope>NUCLEOTIDE SEQUENCE [LARGE SCALE GENOMIC DNA]</scope>
    <source>
        <tissue evidence="1">Muscle</tissue>
    </source>
</reference>
<organism evidence="1 2">
    <name type="scientific">Liparis tanakae</name>
    <name type="common">Tanaka's snailfish</name>
    <dbReference type="NCBI Taxonomy" id="230148"/>
    <lineage>
        <taxon>Eukaryota</taxon>
        <taxon>Metazoa</taxon>
        <taxon>Chordata</taxon>
        <taxon>Craniata</taxon>
        <taxon>Vertebrata</taxon>
        <taxon>Euteleostomi</taxon>
        <taxon>Actinopterygii</taxon>
        <taxon>Neopterygii</taxon>
        <taxon>Teleostei</taxon>
        <taxon>Neoteleostei</taxon>
        <taxon>Acanthomorphata</taxon>
        <taxon>Eupercaria</taxon>
        <taxon>Perciformes</taxon>
        <taxon>Cottioidei</taxon>
        <taxon>Cottales</taxon>
        <taxon>Liparidae</taxon>
        <taxon>Liparis</taxon>
    </lineage>
</organism>
<dbReference type="Proteomes" id="UP000314294">
    <property type="component" value="Unassembled WGS sequence"/>
</dbReference>
<evidence type="ECO:0000313" key="1">
    <source>
        <dbReference type="EMBL" id="TNN50400.1"/>
    </source>
</evidence>
<name>A0A4Z2GB11_9TELE</name>
<protein>
    <submittedName>
        <fullName evidence="1">Uncharacterized protein</fullName>
    </submittedName>
</protein>
<accession>A0A4Z2GB11</accession>
<sequence>MNGDHFKPRPPRWKRHRLTGKRWKLRGEAKSTGRKTAVRVSEVKQQVSDWHCTDLCGGGVKEACWDLRFPPDPSPDTHVAS</sequence>
<proteinExistence type="predicted"/>